<dbReference type="Gene3D" id="3.30.450.20">
    <property type="entry name" value="PAS domain"/>
    <property type="match status" value="2"/>
</dbReference>
<dbReference type="SMART" id="SM00091">
    <property type="entry name" value="PAS"/>
    <property type="match status" value="2"/>
</dbReference>
<dbReference type="EMBL" id="JAYXHS010000002">
    <property type="protein sequence ID" value="MEC5386533.1"/>
    <property type="molecule type" value="Genomic_DNA"/>
</dbReference>
<dbReference type="InterPro" id="IPR035965">
    <property type="entry name" value="PAS-like_dom_sf"/>
</dbReference>
<dbReference type="CDD" id="cd00130">
    <property type="entry name" value="PAS"/>
    <property type="match status" value="1"/>
</dbReference>
<dbReference type="InterPro" id="IPR013656">
    <property type="entry name" value="PAS_4"/>
</dbReference>
<keyword evidence="2" id="KW-0812">Transmembrane</keyword>
<gene>
    <name evidence="4" type="ORF">VVD49_12415</name>
</gene>
<evidence type="ECO:0000259" key="3">
    <source>
        <dbReference type="PROSITE" id="PS50112"/>
    </source>
</evidence>
<dbReference type="PANTHER" id="PTHR44757">
    <property type="entry name" value="DIGUANYLATE CYCLASE DGCP"/>
    <property type="match status" value="1"/>
</dbReference>
<keyword evidence="2" id="KW-0472">Membrane</keyword>
<dbReference type="PROSITE" id="PS50112">
    <property type="entry name" value="PAS"/>
    <property type="match status" value="2"/>
</dbReference>
<dbReference type="NCBIfam" id="TIGR00229">
    <property type="entry name" value="sensory_box"/>
    <property type="match status" value="1"/>
</dbReference>
<evidence type="ECO:0000313" key="5">
    <source>
        <dbReference type="Proteomes" id="UP001331561"/>
    </source>
</evidence>
<reference evidence="4 5" key="1">
    <citation type="submission" date="2024-01" db="EMBL/GenBank/DDBJ databases">
        <title>Uliginosibacterium soil sp. nov.</title>
        <authorList>
            <person name="Lv Y."/>
        </authorList>
    </citation>
    <scope>NUCLEOTIDE SEQUENCE [LARGE SCALE GENOMIC DNA]</scope>
    <source>
        <strain evidence="4 5">H3</strain>
    </source>
</reference>
<dbReference type="SUPFAM" id="SSF55785">
    <property type="entry name" value="PYP-like sensor domain (PAS domain)"/>
    <property type="match status" value="2"/>
</dbReference>
<feature type="region of interest" description="Disordered" evidence="1">
    <location>
        <begin position="325"/>
        <end position="366"/>
    </location>
</feature>
<keyword evidence="2" id="KW-1133">Transmembrane helix</keyword>
<feature type="transmembrane region" description="Helical" evidence="2">
    <location>
        <begin position="20"/>
        <end position="39"/>
    </location>
</feature>
<proteinExistence type="predicted"/>
<organism evidence="4 5">
    <name type="scientific">Uliginosibacterium silvisoli</name>
    <dbReference type="NCBI Taxonomy" id="3114758"/>
    <lineage>
        <taxon>Bacteria</taxon>
        <taxon>Pseudomonadati</taxon>
        <taxon>Pseudomonadota</taxon>
        <taxon>Betaproteobacteria</taxon>
        <taxon>Rhodocyclales</taxon>
        <taxon>Zoogloeaceae</taxon>
        <taxon>Uliginosibacterium</taxon>
    </lineage>
</organism>
<feature type="domain" description="PAS" evidence="3">
    <location>
        <begin position="216"/>
        <end position="261"/>
    </location>
</feature>
<sequence length="366" mass="40465">MQRTAPQEMHLPPSRLSRWVTPVCLVAIVINAALGGTFFGTTGAGIATASSVLMSLLLIFVSRLQQAESSIERKQAASALAATRAYFVRVLDAIPATIFMKDANSHYTFVNEAFCELRAMSREEILAAPISKMRDERGHATESETEDKQVFSGRSILKEERVFHPDSGQEIFRTVSKRLCHDEHGQALIVGSTQNVSMWRQAEREAQTQGNKHLRQNHFLSFVLNTIPIPVYVKDEELYYLMVNEAFAELMGLPAEQIIGRRANELTDNDVILGDEMHEMSMLAQMDSPQMAEPCWLIDALGNARALMSRKTAGRNAEGNRVLIGTYTDRPAQADPARPRDTANLPRAGLLNGAPVNSGRARASPS</sequence>
<dbReference type="RefSeq" id="WP_327599496.1">
    <property type="nucleotide sequence ID" value="NZ_JAYXHS010000002.1"/>
</dbReference>
<evidence type="ECO:0000313" key="4">
    <source>
        <dbReference type="EMBL" id="MEC5386533.1"/>
    </source>
</evidence>
<name>A0ABU6K673_9RHOO</name>
<comment type="caution">
    <text evidence="4">The sequence shown here is derived from an EMBL/GenBank/DDBJ whole genome shotgun (WGS) entry which is preliminary data.</text>
</comment>
<dbReference type="InterPro" id="IPR052155">
    <property type="entry name" value="Biofilm_reg_signaling"/>
</dbReference>
<evidence type="ECO:0000256" key="1">
    <source>
        <dbReference type="SAM" id="MobiDB-lite"/>
    </source>
</evidence>
<keyword evidence="5" id="KW-1185">Reference proteome</keyword>
<evidence type="ECO:0000256" key="2">
    <source>
        <dbReference type="SAM" id="Phobius"/>
    </source>
</evidence>
<accession>A0ABU6K673</accession>
<feature type="domain" description="PAS" evidence="3">
    <location>
        <begin position="83"/>
        <end position="126"/>
    </location>
</feature>
<dbReference type="Proteomes" id="UP001331561">
    <property type="component" value="Unassembled WGS sequence"/>
</dbReference>
<dbReference type="Pfam" id="PF08448">
    <property type="entry name" value="PAS_4"/>
    <property type="match status" value="2"/>
</dbReference>
<protein>
    <submittedName>
        <fullName evidence="4">PAS domain-containing protein</fullName>
    </submittedName>
</protein>
<dbReference type="PANTHER" id="PTHR44757:SF2">
    <property type="entry name" value="BIOFILM ARCHITECTURE MAINTENANCE PROTEIN MBAA"/>
    <property type="match status" value="1"/>
</dbReference>
<dbReference type="InterPro" id="IPR000014">
    <property type="entry name" value="PAS"/>
</dbReference>